<reference evidence="10" key="1">
    <citation type="thesis" date="2021" institute="BYU ScholarsArchive" country="Provo, UT, USA">
        <title>Applications of and Algorithms for Genome Assembly and Genomic Analyses with an Emphasis on Marine Teleosts.</title>
        <authorList>
            <person name="Pickett B.D."/>
        </authorList>
    </citation>
    <scope>NUCLEOTIDE SEQUENCE</scope>
    <source>
        <strain evidence="10">HI-2016</strain>
    </source>
</reference>
<dbReference type="AlphaFoldDB" id="A0A8T2NK23"/>
<keyword evidence="2 7" id="KW-0328">Glycosyltransferase</keyword>
<evidence type="ECO:0000256" key="9">
    <source>
        <dbReference type="SAM" id="MobiDB-lite"/>
    </source>
</evidence>
<dbReference type="OrthoDB" id="5835829at2759"/>
<name>A0A8T2NK23_9TELE</name>
<comment type="similarity">
    <text evidence="1 7">Belongs to the UDP-glycosyltransferase family.</text>
</comment>
<dbReference type="Gene3D" id="3.40.50.2000">
    <property type="entry name" value="Glycogen Phosphorylase B"/>
    <property type="match status" value="2"/>
</dbReference>
<dbReference type="Pfam" id="PF00201">
    <property type="entry name" value="UDPGT"/>
    <property type="match status" value="1"/>
</dbReference>
<evidence type="ECO:0000256" key="1">
    <source>
        <dbReference type="ARBA" id="ARBA00009995"/>
    </source>
</evidence>
<dbReference type="GO" id="GO:0015020">
    <property type="term" value="F:glucuronosyltransferase activity"/>
    <property type="evidence" value="ECO:0007669"/>
    <property type="project" value="UniProtKB-EC"/>
</dbReference>
<evidence type="ECO:0000256" key="8">
    <source>
        <dbReference type="RuleBase" id="RU362059"/>
    </source>
</evidence>
<dbReference type="PROSITE" id="PS00375">
    <property type="entry name" value="UDPGT"/>
    <property type="match status" value="1"/>
</dbReference>
<dbReference type="SUPFAM" id="SSF53756">
    <property type="entry name" value="UDP-Glycosyltransferase/glycogen phosphorylase"/>
    <property type="match status" value="1"/>
</dbReference>
<dbReference type="FunFam" id="3.40.50.2000:FF:000081">
    <property type="entry name" value="UDP-glucuronosyltransferase 2A2"/>
    <property type="match status" value="1"/>
</dbReference>
<sequence>MWAPSWSGADISPRKDGNNADAGSAECGRILVWHTEGSHWINLKTVLETLTDRGHEVTVLVQNASIFLAPSGPSRFTHEFFNVSISLEEVYEVMDRFLYFSLYELDRLSYLEINFKLYRLIQEDLRMQIQICNGLLRNEPLIEKLKGRRFDVLLADPIFACSELMAEVLDVPLVYTLRFSIANTLERLCGQLPAPPSFVPAALGKFTDQMCFTDRLKNTLFYLSQDLMSMKLWEEYDKYYTEILGRPTTFCEMVGKAEIWLIRTYWDFEYPRPFLPNFKFVGGLHCKPAKPLPEDMEELVQSSGDDGIVIFTLGSMIKNLTMEKTNIIAHALGQIPQKILWRYSGEKPETLAPNTILYDWIPQNDLLGHPKTKAFITHGGTNGIYEAIYHGVPMVGIPLFADQPDNMVHMMAKGAAVILDYNTMQSEDIVNGLKTVINDPSYKENAMRLSRIYHDRPMAPRDEAMFWIEFVMRNKGAKHLRVQAHNLTWYQYHCLDVFATLVAIVALIIFIFVKTCSFCIRKCFYRSKAKSKSD</sequence>
<gene>
    <name evidence="10" type="ORF">JZ751_027442</name>
</gene>
<keyword evidence="4 8" id="KW-0812">Transmembrane</keyword>
<dbReference type="PANTHER" id="PTHR48043:SF140">
    <property type="entry name" value="UDP-GLUCURONOSYLTRANSFERASE 2A1"/>
    <property type="match status" value="1"/>
</dbReference>
<comment type="subcellular location">
    <subcellularLocation>
        <location evidence="8">Membrane</location>
        <topology evidence="8">Single-pass membrane protein</topology>
    </subcellularLocation>
</comment>
<dbReference type="FunFam" id="3.40.50.2000:FF:000001">
    <property type="entry name" value="UDP-glucuronosyltransferase"/>
    <property type="match status" value="1"/>
</dbReference>
<keyword evidence="5 8" id="KW-1133">Transmembrane helix</keyword>
<evidence type="ECO:0000256" key="7">
    <source>
        <dbReference type="RuleBase" id="RU003718"/>
    </source>
</evidence>
<dbReference type="Proteomes" id="UP000824540">
    <property type="component" value="Unassembled WGS sequence"/>
</dbReference>
<evidence type="ECO:0000256" key="5">
    <source>
        <dbReference type="ARBA" id="ARBA00022989"/>
    </source>
</evidence>
<dbReference type="InterPro" id="IPR035595">
    <property type="entry name" value="UDP_glycos_trans_CS"/>
</dbReference>
<comment type="caution">
    <text evidence="10">The sequence shown here is derived from an EMBL/GenBank/DDBJ whole genome shotgun (WGS) entry which is preliminary data.</text>
</comment>
<comment type="catalytic activity">
    <reaction evidence="8">
        <text>glucuronate acceptor + UDP-alpha-D-glucuronate = acceptor beta-D-glucuronoside + UDP + H(+)</text>
        <dbReference type="Rhea" id="RHEA:21032"/>
        <dbReference type="ChEBI" id="CHEBI:15378"/>
        <dbReference type="ChEBI" id="CHEBI:58052"/>
        <dbReference type="ChEBI" id="CHEBI:58223"/>
        <dbReference type="ChEBI" id="CHEBI:132367"/>
        <dbReference type="ChEBI" id="CHEBI:132368"/>
        <dbReference type="EC" id="2.4.1.17"/>
    </reaction>
</comment>
<dbReference type="EMBL" id="JAFBMS010000078">
    <property type="protein sequence ID" value="KAG9337948.1"/>
    <property type="molecule type" value="Genomic_DNA"/>
</dbReference>
<dbReference type="PANTHER" id="PTHR48043">
    <property type="entry name" value="EG:EG0003.4 PROTEIN-RELATED"/>
    <property type="match status" value="1"/>
</dbReference>
<dbReference type="InterPro" id="IPR050271">
    <property type="entry name" value="UDP-glycosyltransferase"/>
</dbReference>
<evidence type="ECO:0000256" key="4">
    <source>
        <dbReference type="ARBA" id="ARBA00022692"/>
    </source>
</evidence>
<protein>
    <recommendedName>
        <fullName evidence="8">UDP-glucuronosyltransferase</fullName>
        <ecNumber evidence="8">2.4.1.17</ecNumber>
    </recommendedName>
</protein>
<organism evidence="10 11">
    <name type="scientific">Albula glossodonta</name>
    <name type="common">roundjaw bonefish</name>
    <dbReference type="NCBI Taxonomy" id="121402"/>
    <lineage>
        <taxon>Eukaryota</taxon>
        <taxon>Metazoa</taxon>
        <taxon>Chordata</taxon>
        <taxon>Craniata</taxon>
        <taxon>Vertebrata</taxon>
        <taxon>Euteleostomi</taxon>
        <taxon>Actinopterygii</taxon>
        <taxon>Neopterygii</taxon>
        <taxon>Teleostei</taxon>
        <taxon>Albuliformes</taxon>
        <taxon>Albulidae</taxon>
        <taxon>Albula</taxon>
    </lineage>
</organism>
<evidence type="ECO:0000313" key="10">
    <source>
        <dbReference type="EMBL" id="KAG9337948.1"/>
    </source>
</evidence>
<keyword evidence="6 8" id="KW-0472">Membrane</keyword>
<evidence type="ECO:0000313" key="11">
    <source>
        <dbReference type="Proteomes" id="UP000824540"/>
    </source>
</evidence>
<dbReference type="InterPro" id="IPR002213">
    <property type="entry name" value="UDP_glucos_trans"/>
</dbReference>
<keyword evidence="11" id="KW-1185">Reference proteome</keyword>
<evidence type="ECO:0000256" key="6">
    <source>
        <dbReference type="ARBA" id="ARBA00023136"/>
    </source>
</evidence>
<evidence type="ECO:0000256" key="3">
    <source>
        <dbReference type="ARBA" id="ARBA00022679"/>
    </source>
</evidence>
<evidence type="ECO:0000256" key="2">
    <source>
        <dbReference type="ARBA" id="ARBA00022676"/>
    </source>
</evidence>
<dbReference type="CDD" id="cd03784">
    <property type="entry name" value="GT1_Gtf-like"/>
    <property type="match status" value="1"/>
</dbReference>
<dbReference type="EC" id="2.4.1.17" evidence="8"/>
<feature type="region of interest" description="Disordered" evidence="9">
    <location>
        <begin position="1"/>
        <end position="20"/>
    </location>
</feature>
<accession>A0A8T2NK23</accession>
<feature type="transmembrane region" description="Helical" evidence="8">
    <location>
        <begin position="497"/>
        <end position="520"/>
    </location>
</feature>
<dbReference type="GO" id="GO:0016020">
    <property type="term" value="C:membrane"/>
    <property type="evidence" value="ECO:0007669"/>
    <property type="project" value="UniProtKB-SubCell"/>
</dbReference>
<proteinExistence type="inferred from homology"/>
<keyword evidence="3 7" id="KW-0808">Transferase</keyword>